<dbReference type="PROSITE" id="PS00678">
    <property type="entry name" value="WD_REPEATS_1"/>
    <property type="match status" value="1"/>
</dbReference>
<dbReference type="CDD" id="cd00200">
    <property type="entry name" value="WD40"/>
    <property type="match status" value="1"/>
</dbReference>
<dbReference type="InterPro" id="IPR051179">
    <property type="entry name" value="WD_repeat_multifunction"/>
</dbReference>
<gene>
    <name evidence="5" type="ORF">TVAG_380320</name>
</gene>
<dbReference type="KEGG" id="tva:4772921"/>
<reference evidence="5" key="1">
    <citation type="submission" date="2006-10" db="EMBL/GenBank/DDBJ databases">
        <authorList>
            <person name="Amadeo P."/>
            <person name="Zhao Q."/>
            <person name="Wortman J."/>
            <person name="Fraser-Liggett C."/>
            <person name="Carlton J."/>
        </authorList>
    </citation>
    <scope>NUCLEOTIDE SEQUENCE</scope>
    <source>
        <strain evidence="5">G3</strain>
    </source>
</reference>
<dbReference type="Gene3D" id="2.130.10.10">
    <property type="entry name" value="YVTN repeat-like/Quinoprotein amine dehydrogenase"/>
    <property type="match status" value="1"/>
</dbReference>
<feature type="compositionally biased region" description="Acidic residues" evidence="4">
    <location>
        <begin position="13"/>
        <end position="26"/>
    </location>
</feature>
<organism evidence="5 6">
    <name type="scientific">Trichomonas vaginalis (strain ATCC PRA-98 / G3)</name>
    <dbReference type="NCBI Taxonomy" id="412133"/>
    <lineage>
        <taxon>Eukaryota</taxon>
        <taxon>Metamonada</taxon>
        <taxon>Parabasalia</taxon>
        <taxon>Trichomonadida</taxon>
        <taxon>Trichomonadidae</taxon>
        <taxon>Trichomonas</taxon>
    </lineage>
</organism>
<feature type="compositionally biased region" description="Acidic residues" evidence="4">
    <location>
        <begin position="35"/>
        <end position="44"/>
    </location>
</feature>
<sequence length="406" mass="44364">MTDKQQEQAPINPEEEENFEAEEENGPEIVIQQGEDGEEEDMFGEEEDINVEDQSVKSYFEHKDPVYCTAFAQKKLSNGCIAFASGGGDDTAVLYHIKVTPEGIQDAAKFVLKGHVDSVSCLSFSADGSILATADVSGLVKTWDTLTGKLLADCIGPTKEIRWLNFHPSLPACLAGDEDGMAWFWNAKTGKCAKVYVGHSDVNSCGSFRADGSEIWTASYDGSLRVWSPRTGQTTAKLEGIQFHQDQITTGQSSPTGILVATGDASGVVYVSRFDDVKILGKIDTGANEILGIRFSPDCAWIAIASFGGNLIICDSNEFKIRHVLEHPDCVICLRWHPTKPYVITGCGDGSVRVWDIRNASLIREFTGNKRDVHALDVHLVDPAKSDLLILTSSEDKSVRLFSFVE</sequence>
<dbReference type="InterPro" id="IPR036322">
    <property type="entry name" value="WD40_repeat_dom_sf"/>
</dbReference>
<dbReference type="PANTHER" id="PTHR19857">
    <property type="entry name" value="MITOCHONDRIAL DIVISION PROTEIN 1-RELATED"/>
    <property type="match status" value="1"/>
</dbReference>
<dbReference type="InterPro" id="IPR001680">
    <property type="entry name" value="WD40_rpt"/>
</dbReference>
<reference evidence="5" key="2">
    <citation type="journal article" date="2007" name="Science">
        <title>Draft genome sequence of the sexually transmitted pathogen Trichomonas vaginalis.</title>
        <authorList>
            <person name="Carlton J.M."/>
            <person name="Hirt R.P."/>
            <person name="Silva J.C."/>
            <person name="Delcher A.L."/>
            <person name="Schatz M."/>
            <person name="Zhao Q."/>
            <person name="Wortman J.R."/>
            <person name="Bidwell S.L."/>
            <person name="Alsmark U.C.M."/>
            <person name="Besteiro S."/>
            <person name="Sicheritz-Ponten T."/>
            <person name="Noel C.J."/>
            <person name="Dacks J.B."/>
            <person name="Foster P.G."/>
            <person name="Simillion C."/>
            <person name="Van de Peer Y."/>
            <person name="Miranda-Saavedra D."/>
            <person name="Barton G.J."/>
            <person name="Westrop G.D."/>
            <person name="Mueller S."/>
            <person name="Dessi D."/>
            <person name="Fiori P.L."/>
            <person name="Ren Q."/>
            <person name="Paulsen I."/>
            <person name="Zhang H."/>
            <person name="Bastida-Corcuera F.D."/>
            <person name="Simoes-Barbosa A."/>
            <person name="Brown M.T."/>
            <person name="Hayes R.D."/>
            <person name="Mukherjee M."/>
            <person name="Okumura C.Y."/>
            <person name="Schneider R."/>
            <person name="Smith A.J."/>
            <person name="Vanacova S."/>
            <person name="Villalvazo M."/>
            <person name="Haas B.J."/>
            <person name="Pertea M."/>
            <person name="Feldblyum T.V."/>
            <person name="Utterback T.R."/>
            <person name="Shu C.L."/>
            <person name="Osoegawa K."/>
            <person name="de Jong P.J."/>
            <person name="Hrdy I."/>
            <person name="Horvathova L."/>
            <person name="Zubacova Z."/>
            <person name="Dolezal P."/>
            <person name="Malik S.B."/>
            <person name="Logsdon J.M. Jr."/>
            <person name="Henze K."/>
            <person name="Gupta A."/>
            <person name="Wang C.C."/>
            <person name="Dunne R.L."/>
            <person name="Upcroft J.A."/>
            <person name="Upcroft P."/>
            <person name="White O."/>
            <person name="Salzberg S.L."/>
            <person name="Tang P."/>
            <person name="Chiu C.-H."/>
            <person name="Lee Y.-S."/>
            <person name="Embley T.M."/>
            <person name="Coombs G.H."/>
            <person name="Mottram J.C."/>
            <person name="Tachezy J."/>
            <person name="Fraser-Liggett C.M."/>
            <person name="Johnson P.J."/>
        </authorList>
    </citation>
    <scope>NUCLEOTIDE SEQUENCE [LARGE SCALE GENOMIC DNA]</scope>
    <source>
        <strain evidence="5">G3</strain>
    </source>
</reference>
<accession>A2DXH0</accession>
<dbReference type="SUPFAM" id="SSF50978">
    <property type="entry name" value="WD40 repeat-like"/>
    <property type="match status" value="1"/>
</dbReference>
<dbReference type="OMA" id="NICEHED"/>
<dbReference type="SMART" id="SM00320">
    <property type="entry name" value="WD40"/>
    <property type="match status" value="8"/>
</dbReference>
<evidence type="ECO:0000256" key="1">
    <source>
        <dbReference type="ARBA" id="ARBA00022574"/>
    </source>
</evidence>
<dbReference type="InParanoid" id="A2DXH0"/>
<evidence type="ECO:0000313" key="5">
    <source>
        <dbReference type="EMBL" id="EAY14922.1"/>
    </source>
</evidence>
<evidence type="ECO:0000313" key="6">
    <source>
        <dbReference type="Proteomes" id="UP000001542"/>
    </source>
</evidence>
<evidence type="ECO:0000256" key="4">
    <source>
        <dbReference type="SAM" id="MobiDB-lite"/>
    </source>
</evidence>
<keyword evidence="6" id="KW-1185">Reference proteome</keyword>
<proteinExistence type="predicted"/>
<dbReference type="RefSeq" id="XP_001327145.1">
    <property type="nucleotide sequence ID" value="XM_001327110.1"/>
</dbReference>
<dbReference type="Pfam" id="PF00400">
    <property type="entry name" value="WD40"/>
    <property type="match status" value="3"/>
</dbReference>
<name>A2DXH0_TRIV3</name>
<protein>
    <submittedName>
        <fullName evidence="5">WD repeat protein, putative</fullName>
    </submittedName>
</protein>
<feature type="repeat" description="WD" evidence="3">
    <location>
        <begin position="324"/>
        <end position="365"/>
    </location>
</feature>
<dbReference type="PANTHER" id="PTHR19857:SF8">
    <property type="entry name" value="ANGIO-ASSOCIATED MIGRATORY CELL PROTEIN"/>
    <property type="match status" value="1"/>
</dbReference>
<dbReference type="AlphaFoldDB" id="A2DXH0"/>
<dbReference type="OrthoDB" id="10261640at2759"/>
<dbReference type="InterPro" id="IPR019775">
    <property type="entry name" value="WD40_repeat_CS"/>
</dbReference>
<feature type="repeat" description="WD" evidence="3">
    <location>
        <begin position="196"/>
        <end position="237"/>
    </location>
</feature>
<dbReference type="Proteomes" id="UP000001542">
    <property type="component" value="Unassembled WGS sequence"/>
</dbReference>
<evidence type="ECO:0000256" key="2">
    <source>
        <dbReference type="ARBA" id="ARBA00022737"/>
    </source>
</evidence>
<dbReference type="VEuPathDB" id="TrichDB:TVAGG3_0925140"/>
<dbReference type="PROSITE" id="PS50082">
    <property type="entry name" value="WD_REPEATS_2"/>
    <property type="match status" value="3"/>
</dbReference>
<dbReference type="eggNOG" id="KOG0296">
    <property type="taxonomic scope" value="Eukaryota"/>
</dbReference>
<dbReference type="InterPro" id="IPR015943">
    <property type="entry name" value="WD40/YVTN_repeat-like_dom_sf"/>
</dbReference>
<dbReference type="STRING" id="5722.A2DXH0"/>
<dbReference type="FunCoup" id="A2DXH0">
    <property type="interactions" value="502"/>
</dbReference>
<feature type="region of interest" description="Disordered" evidence="4">
    <location>
        <begin position="1"/>
        <end position="44"/>
    </location>
</feature>
<dbReference type="PROSITE" id="PS50294">
    <property type="entry name" value="WD_REPEATS_REGION"/>
    <property type="match status" value="3"/>
</dbReference>
<dbReference type="SMR" id="A2DXH0"/>
<evidence type="ECO:0000256" key="3">
    <source>
        <dbReference type="PROSITE-ProRule" id="PRU00221"/>
    </source>
</evidence>
<keyword evidence="2" id="KW-0677">Repeat</keyword>
<feature type="repeat" description="WD" evidence="3">
    <location>
        <begin position="112"/>
        <end position="153"/>
    </location>
</feature>
<keyword evidence="1 3" id="KW-0853">WD repeat</keyword>
<dbReference type="VEuPathDB" id="TrichDB:TVAG_380320"/>
<dbReference type="EMBL" id="DS113263">
    <property type="protein sequence ID" value="EAY14922.1"/>
    <property type="molecule type" value="Genomic_DNA"/>
</dbReference>